<protein>
    <recommendedName>
        <fullName evidence="3">DUF937 domain-containing protein</fullName>
    </recommendedName>
</protein>
<evidence type="ECO:0008006" key="3">
    <source>
        <dbReference type="Google" id="ProtNLM"/>
    </source>
</evidence>
<proteinExistence type="predicted"/>
<dbReference type="Proteomes" id="UP000070483">
    <property type="component" value="Unassembled WGS sequence"/>
</dbReference>
<evidence type="ECO:0000313" key="1">
    <source>
        <dbReference type="EMBL" id="KXB70013.1"/>
    </source>
</evidence>
<dbReference type="EMBL" id="LSDD01000008">
    <property type="protein sequence ID" value="KXB70013.1"/>
    <property type="molecule type" value="Genomic_DNA"/>
</dbReference>
<dbReference type="STRING" id="157687.HMPREF3180_00164"/>
<comment type="caution">
    <text evidence="1">The sequence shown here is derived from an EMBL/GenBank/DDBJ whole genome shotgun (WGS) entry which is preliminary data.</text>
</comment>
<evidence type="ECO:0000313" key="2">
    <source>
        <dbReference type="Proteomes" id="UP000070483"/>
    </source>
</evidence>
<keyword evidence="2" id="KW-1185">Reference proteome</keyword>
<reference evidence="2" key="1">
    <citation type="submission" date="2016-01" db="EMBL/GenBank/DDBJ databases">
        <authorList>
            <person name="Mitreva M."/>
            <person name="Pepin K.H."/>
            <person name="Mihindukulasuriya K.A."/>
            <person name="Fulton R."/>
            <person name="Fronick C."/>
            <person name="O'Laughlin M."/>
            <person name="Miner T."/>
            <person name="Herter B."/>
            <person name="Rosa B.A."/>
            <person name="Cordes M."/>
            <person name="Tomlinson C."/>
            <person name="Wollam A."/>
            <person name="Palsikar V.B."/>
            <person name="Mardis E.R."/>
            <person name="Wilson R.K."/>
        </authorList>
    </citation>
    <scope>NUCLEOTIDE SEQUENCE [LARGE SCALE GENOMIC DNA]</scope>
    <source>
        <strain evidence="2">KA00185</strain>
    </source>
</reference>
<sequence>MNLEALLGLLQGQDLEKLAQQVGGSSKEVKKGVAAALPAILAAVNKNANNSEKAQGLNKALEQHDGAVLNNLGGYLQNPDLKDGAGILNHLFGGNTQNVANAVSQSSGLDAQGSIKILETLAPLVLGALGQQKKENNLDAQGISNLTSNIAANFTGEGGIMSMITNLLDANKDGNVMDDLTGMIGKLFGGNK</sequence>
<dbReference type="PATRIC" id="fig|157687.3.peg.167"/>
<accession>A0A134AQN7</accession>
<dbReference type="AlphaFoldDB" id="A0A134AQN7"/>
<dbReference type="RefSeq" id="WP_060917248.1">
    <property type="nucleotide sequence ID" value="NZ_KQ960002.1"/>
</dbReference>
<gene>
    <name evidence="1" type="ORF">HMPREF3180_00164</name>
</gene>
<dbReference type="Pfam" id="PF06078">
    <property type="entry name" value="DUF937"/>
    <property type="match status" value="1"/>
</dbReference>
<organism evidence="1 2">
    <name type="scientific">Leptotrichia wadei</name>
    <dbReference type="NCBI Taxonomy" id="157687"/>
    <lineage>
        <taxon>Bacteria</taxon>
        <taxon>Fusobacteriati</taxon>
        <taxon>Fusobacteriota</taxon>
        <taxon>Fusobacteriia</taxon>
        <taxon>Fusobacteriales</taxon>
        <taxon>Leptotrichiaceae</taxon>
        <taxon>Leptotrichia</taxon>
    </lineage>
</organism>
<name>A0A134AQN7_9FUSO</name>
<dbReference type="OrthoDB" id="5358798at2"/>
<dbReference type="InterPro" id="IPR009282">
    <property type="entry name" value="DUF937"/>
</dbReference>